<protein>
    <recommendedName>
        <fullName evidence="9">Major facilitator superfamily (MFS) profile domain-containing protein</fullName>
    </recommendedName>
</protein>
<keyword evidence="5 8" id="KW-0472">Membrane</keyword>
<feature type="transmembrane region" description="Helical" evidence="8">
    <location>
        <begin position="339"/>
        <end position="358"/>
    </location>
</feature>
<keyword evidence="4 8" id="KW-1133">Transmembrane helix</keyword>
<evidence type="ECO:0000256" key="2">
    <source>
        <dbReference type="ARBA" id="ARBA00008335"/>
    </source>
</evidence>
<dbReference type="GO" id="GO:0016020">
    <property type="term" value="C:membrane"/>
    <property type="evidence" value="ECO:0007669"/>
    <property type="project" value="UniProtKB-SubCell"/>
</dbReference>
<dbReference type="InterPro" id="IPR011701">
    <property type="entry name" value="MFS"/>
</dbReference>
<name>A0A3L6NRZ7_FUSOX</name>
<comment type="similarity">
    <text evidence="2">Belongs to the major facilitator superfamily.</text>
</comment>
<feature type="transmembrane region" description="Helical" evidence="8">
    <location>
        <begin position="379"/>
        <end position="400"/>
    </location>
</feature>
<feature type="transmembrane region" description="Helical" evidence="8">
    <location>
        <begin position="137"/>
        <end position="154"/>
    </location>
</feature>
<evidence type="ECO:0000256" key="4">
    <source>
        <dbReference type="ARBA" id="ARBA00022989"/>
    </source>
</evidence>
<evidence type="ECO:0000256" key="3">
    <source>
        <dbReference type="ARBA" id="ARBA00022692"/>
    </source>
</evidence>
<dbReference type="Proteomes" id="UP000270866">
    <property type="component" value="Chromosome 7"/>
</dbReference>
<feature type="transmembrane region" description="Helical" evidence="8">
    <location>
        <begin position="106"/>
        <end position="125"/>
    </location>
</feature>
<feature type="transmembrane region" description="Helical" evidence="8">
    <location>
        <begin position="225"/>
        <end position="245"/>
    </location>
</feature>
<dbReference type="InterPro" id="IPR036259">
    <property type="entry name" value="MFS_trans_sf"/>
</dbReference>
<gene>
    <name evidence="10" type="ORF">BFJ65_g7449</name>
</gene>
<comment type="subcellular location">
    <subcellularLocation>
        <location evidence="1">Membrane</location>
        <topology evidence="1">Multi-pass membrane protein</topology>
    </subcellularLocation>
</comment>
<keyword evidence="3 8" id="KW-0812">Transmembrane</keyword>
<dbReference type="InterPro" id="IPR020846">
    <property type="entry name" value="MFS_dom"/>
</dbReference>
<evidence type="ECO:0000256" key="5">
    <source>
        <dbReference type="ARBA" id="ARBA00023136"/>
    </source>
</evidence>
<evidence type="ECO:0000313" key="10">
    <source>
        <dbReference type="EMBL" id="RKK20754.1"/>
    </source>
</evidence>
<dbReference type="EMBL" id="MRCU01000004">
    <property type="protein sequence ID" value="RKK20754.1"/>
    <property type="molecule type" value="Genomic_DNA"/>
</dbReference>
<feature type="transmembrane region" description="Helical" evidence="8">
    <location>
        <begin position="166"/>
        <end position="184"/>
    </location>
</feature>
<evidence type="ECO:0000256" key="7">
    <source>
        <dbReference type="SAM" id="MobiDB-lite"/>
    </source>
</evidence>
<dbReference type="PANTHER" id="PTHR23502">
    <property type="entry name" value="MAJOR FACILITATOR SUPERFAMILY"/>
    <property type="match status" value="1"/>
</dbReference>
<proteinExistence type="inferred from homology"/>
<feature type="transmembrane region" description="Helical" evidence="8">
    <location>
        <begin position="68"/>
        <end position="86"/>
    </location>
</feature>
<feature type="compositionally biased region" description="Basic and acidic residues" evidence="7">
    <location>
        <begin position="22"/>
        <end position="45"/>
    </location>
</feature>
<feature type="region of interest" description="Disordered" evidence="7">
    <location>
        <begin position="1"/>
        <end position="61"/>
    </location>
</feature>
<feature type="compositionally biased region" description="Basic and acidic residues" evidence="7">
    <location>
        <begin position="1"/>
        <end position="10"/>
    </location>
</feature>
<feature type="transmembrane region" description="Helical" evidence="8">
    <location>
        <begin position="294"/>
        <end position="319"/>
    </location>
</feature>
<feature type="domain" description="Major facilitator superfamily (MFS) profile" evidence="9">
    <location>
        <begin position="70"/>
        <end position="441"/>
    </location>
</feature>
<evidence type="ECO:0000259" key="9">
    <source>
        <dbReference type="PROSITE" id="PS50850"/>
    </source>
</evidence>
<dbReference type="Gene3D" id="1.20.1250.20">
    <property type="entry name" value="MFS general substrate transporter like domains"/>
    <property type="match status" value="1"/>
</dbReference>
<dbReference type="AlphaFoldDB" id="A0A3L6NRZ7"/>
<dbReference type="GO" id="GO:0022857">
    <property type="term" value="F:transmembrane transporter activity"/>
    <property type="evidence" value="ECO:0007669"/>
    <property type="project" value="InterPro"/>
</dbReference>
<dbReference type="PROSITE" id="PS50850">
    <property type="entry name" value="MFS"/>
    <property type="match status" value="1"/>
</dbReference>
<dbReference type="Pfam" id="PF07690">
    <property type="entry name" value="MFS_1"/>
    <property type="match status" value="1"/>
</dbReference>
<evidence type="ECO:0000313" key="11">
    <source>
        <dbReference type="Proteomes" id="UP000270866"/>
    </source>
</evidence>
<feature type="transmembrane region" description="Helical" evidence="8">
    <location>
        <begin position="196"/>
        <end position="219"/>
    </location>
</feature>
<reference evidence="10 11" key="1">
    <citation type="journal article" date="2018" name="Sci. Rep.">
        <title>Characterisation of pathogen-specific regions and novel effector candidates in Fusarium oxysporum f. sp. cepae.</title>
        <authorList>
            <person name="Armitage A.D."/>
            <person name="Taylor A."/>
            <person name="Sobczyk M.K."/>
            <person name="Baxter L."/>
            <person name="Greenfield B.P."/>
            <person name="Bates H.J."/>
            <person name="Wilson F."/>
            <person name="Jackson A.C."/>
            <person name="Ott S."/>
            <person name="Harrison R.J."/>
            <person name="Clarkson J.P."/>
        </authorList>
    </citation>
    <scope>NUCLEOTIDE SEQUENCE [LARGE SCALE GENOMIC DNA]</scope>
    <source>
        <strain evidence="10 11">FoC_Fus2</strain>
    </source>
</reference>
<dbReference type="PANTHER" id="PTHR23502:SF68">
    <property type="entry name" value="MULTIDRUG TRANSPORTER, PUTATIVE (AFU_ORTHOLOGUE AFUA_3G01120)-RELATED"/>
    <property type="match status" value="1"/>
</dbReference>
<dbReference type="SUPFAM" id="SSF103473">
    <property type="entry name" value="MFS general substrate transporter"/>
    <property type="match status" value="1"/>
</dbReference>
<accession>A0A3L6NRZ7</accession>
<feature type="transmembrane region" description="Helical" evidence="8">
    <location>
        <begin position="406"/>
        <end position="425"/>
    </location>
</feature>
<organism evidence="10 11">
    <name type="scientific">Fusarium oxysporum f. sp. cepae</name>
    <dbReference type="NCBI Taxonomy" id="396571"/>
    <lineage>
        <taxon>Eukaryota</taxon>
        <taxon>Fungi</taxon>
        <taxon>Dikarya</taxon>
        <taxon>Ascomycota</taxon>
        <taxon>Pezizomycotina</taxon>
        <taxon>Sordariomycetes</taxon>
        <taxon>Hypocreomycetidae</taxon>
        <taxon>Hypocreales</taxon>
        <taxon>Nectriaceae</taxon>
        <taxon>Fusarium</taxon>
        <taxon>Fusarium oxysporum species complex</taxon>
    </lineage>
</organism>
<evidence type="ECO:0000256" key="1">
    <source>
        <dbReference type="ARBA" id="ARBA00004141"/>
    </source>
</evidence>
<comment type="caution">
    <text evidence="10">The sequence shown here is derived from an EMBL/GenBank/DDBJ whole genome shotgun (WGS) entry which is preliminary data.</text>
</comment>
<sequence length="441" mass="48107">MSAIKDREEDIGFTPEVGQDNSIERDAVIGEQEKGERRPPAHNDLDSIPWSGADDPANPKNWSNKRKWLNITVLSLLTVVTPLGSSMFAPGIPSIMAEFHETSPNAATFILSIYVLGFVFGPILIAPLSETYGRRKLYIWGNILFTIFSVGTALSNSMGMLLGFRFSMGFAGVVPITIGSGSIADMMALETRGRAISIWALGPLLGPCIGPVAGGYLIRAKGWRWVYWLISIISGVLIPISTFLLDETFAPVILQRRNASLPQDITNSAVPNRSTSRPVDTLKFRAAALRPTKLLFLAPLVTLSALYIAISYGILYLLIATFSFVYPQQYGFDEGTSGLAFIPAGIGMILGVIGIGQVTDLMVKRNKLRGVVHQPKFRLVPIITIPCGLALPCGLFIYGWTTYHTVHWIVPMISVSIMCMGLMTVNVTSRLDLSKQVANVI</sequence>
<keyword evidence="6" id="KW-0325">Glycoprotein</keyword>
<evidence type="ECO:0000256" key="6">
    <source>
        <dbReference type="ARBA" id="ARBA00023180"/>
    </source>
</evidence>
<evidence type="ECO:0000256" key="8">
    <source>
        <dbReference type="SAM" id="Phobius"/>
    </source>
</evidence>